<dbReference type="Proteomes" id="UP001203297">
    <property type="component" value="Unassembled WGS sequence"/>
</dbReference>
<evidence type="ECO:0000256" key="1">
    <source>
        <dbReference type="SAM" id="Phobius"/>
    </source>
</evidence>
<feature type="transmembrane region" description="Helical" evidence="1">
    <location>
        <begin position="56"/>
        <end position="80"/>
    </location>
</feature>
<accession>A0AAD4QKC9</accession>
<keyword evidence="1" id="KW-0472">Membrane</keyword>
<gene>
    <name evidence="3" type="ORF">B0F90DRAFT_995538</name>
</gene>
<evidence type="ECO:0000259" key="2">
    <source>
        <dbReference type="Pfam" id="PF20153"/>
    </source>
</evidence>
<name>A0AAD4QKC9_9AGAM</name>
<feature type="transmembrane region" description="Helical" evidence="1">
    <location>
        <begin position="123"/>
        <end position="142"/>
    </location>
</feature>
<feature type="transmembrane region" description="Helical" evidence="1">
    <location>
        <begin position="186"/>
        <end position="205"/>
    </location>
</feature>
<keyword evidence="4" id="KW-1185">Reference proteome</keyword>
<dbReference type="AlphaFoldDB" id="A0AAD4QKC9"/>
<evidence type="ECO:0000313" key="4">
    <source>
        <dbReference type="Proteomes" id="UP001203297"/>
    </source>
</evidence>
<dbReference type="InterPro" id="IPR045338">
    <property type="entry name" value="DUF6535"/>
</dbReference>
<keyword evidence="1" id="KW-0812">Transmembrane</keyword>
<dbReference type="EMBL" id="WTXG01000042">
    <property type="protein sequence ID" value="KAI0296961.1"/>
    <property type="molecule type" value="Genomic_DNA"/>
</dbReference>
<protein>
    <recommendedName>
        <fullName evidence="2">DUF6535 domain-containing protein</fullName>
    </recommendedName>
</protein>
<dbReference type="Pfam" id="PF20153">
    <property type="entry name" value="DUF6535"/>
    <property type="match status" value="1"/>
</dbReference>
<organism evidence="3 4">
    <name type="scientific">Multifurca ochricompacta</name>
    <dbReference type="NCBI Taxonomy" id="376703"/>
    <lineage>
        <taxon>Eukaryota</taxon>
        <taxon>Fungi</taxon>
        <taxon>Dikarya</taxon>
        <taxon>Basidiomycota</taxon>
        <taxon>Agaricomycotina</taxon>
        <taxon>Agaricomycetes</taxon>
        <taxon>Russulales</taxon>
        <taxon>Russulaceae</taxon>
        <taxon>Multifurca</taxon>
    </lineage>
</organism>
<keyword evidence="1" id="KW-1133">Transmembrane helix</keyword>
<feature type="domain" description="DUF6535" evidence="2">
    <location>
        <begin position="97"/>
        <end position="205"/>
    </location>
</feature>
<evidence type="ECO:0000313" key="3">
    <source>
        <dbReference type="EMBL" id="KAI0296961.1"/>
    </source>
</evidence>
<reference evidence="3" key="1">
    <citation type="journal article" date="2022" name="New Phytol.">
        <title>Evolutionary transition to the ectomycorrhizal habit in the genomes of a hyperdiverse lineage of mushroom-forming fungi.</title>
        <authorList>
            <person name="Looney B."/>
            <person name="Miyauchi S."/>
            <person name="Morin E."/>
            <person name="Drula E."/>
            <person name="Courty P.E."/>
            <person name="Kohler A."/>
            <person name="Kuo A."/>
            <person name="LaButti K."/>
            <person name="Pangilinan J."/>
            <person name="Lipzen A."/>
            <person name="Riley R."/>
            <person name="Andreopoulos W."/>
            <person name="He G."/>
            <person name="Johnson J."/>
            <person name="Nolan M."/>
            <person name="Tritt A."/>
            <person name="Barry K.W."/>
            <person name="Grigoriev I.V."/>
            <person name="Nagy L.G."/>
            <person name="Hibbett D."/>
            <person name="Henrissat B."/>
            <person name="Matheny P.B."/>
            <person name="Labbe J."/>
            <person name="Martin F.M."/>
        </authorList>
    </citation>
    <scope>NUCLEOTIDE SEQUENCE</scope>
    <source>
        <strain evidence="3">BPL690</strain>
    </source>
</reference>
<feature type="transmembrane region" description="Helical" evidence="1">
    <location>
        <begin position="211"/>
        <end position="233"/>
    </location>
</feature>
<sequence>MRIFRNKTPRQRSIDQDENLSLFLALRDKERGMDAVLLPVRWCCSFSVLDGIPHSVVLMATISQACAISINLIFCIIRNIQELHLNAERAAYHQRLGSSIPSIPQPPPHIVEPSPYHILRKNIFPGAALVFSLCAATFALLGKENIRSSRHRLALHRRPLKGSRNRSFLDDPVEGRYMSMVTDKMYRLLQVSLVMFFLAQVDLLLAPVGVIFFAFVIVFGLLYVYGVILPTVYSF</sequence>
<comment type="caution">
    <text evidence="3">The sequence shown here is derived from an EMBL/GenBank/DDBJ whole genome shotgun (WGS) entry which is preliminary data.</text>
</comment>
<proteinExistence type="predicted"/>